<dbReference type="GO" id="GO:0032259">
    <property type="term" value="P:methylation"/>
    <property type="evidence" value="ECO:0007669"/>
    <property type="project" value="UniProtKB-KW"/>
</dbReference>
<protein>
    <submittedName>
        <fullName evidence="1">Class I SAM-dependent methyltransferase</fullName>
    </submittedName>
</protein>
<gene>
    <name evidence="1" type="ORF">KHA97_08395</name>
</gene>
<dbReference type="Gene3D" id="3.40.50.150">
    <property type="entry name" value="Vaccinia Virus protein VP39"/>
    <property type="match status" value="1"/>
</dbReference>
<dbReference type="InterPro" id="IPR029063">
    <property type="entry name" value="SAM-dependent_MTases_sf"/>
</dbReference>
<organism evidence="1 2">
    <name type="scientific">Lederbergia citri</name>
    <dbReference type="NCBI Taxonomy" id="2833580"/>
    <lineage>
        <taxon>Bacteria</taxon>
        <taxon>Bacillati</taxon>
        <taxon>Bacillota</taxon>
        <taxon>Bacilli</taxon>
        <taxon>Bacillales</taxon>
        <taxon>Bacillaceae</taxon>
        <taxon>Lederbergia</taxon>
    </lineage>
</organism>
<dbReference type="SUPFAM" id="SSF53335">
    <property type="entry name" value="S-adenosyl-L-methionine-dependent methyltransferases"/>
    <property type="match status" value="1"/>
</dbReference>
<dbReference type="AlphaFoldDB" id="A0A942YI65"/>
<sequence length="193" mass="21491">MSLENILSFARSVLEKVVEPGDIVVDATIGNGHDTLFLANLVGVTGHVYGFDIQEEAVHETKKLLMSNDLLSCTTLLHTGHEHVLKVIPKDQHSRIKSAIFNLGYLPKGNKSIITKPETTIYAVHQLLKVMVSGGVVVLVIYYGHNGGKLERDALLRYTSSLDQKKYHVLQYAFINQMNNPPFIIAIEKRGKQ</sequence>
<dbReference type="Pfam" id="PF06962">
    <property type="entry name" value="rRNA_methylase"/>
    <property type="match status" value="1"/>
</dbReference>
<evidence type="ECO:0000313" key="1">
    <source>
        <dbReference type="EMBL" id="MBS4195096.1"/>
    </source>
</evidence>
<keyword evidence="1" id="KW-0808">Transferase</keyword>
<evidence type="ECO:0000313" key="2">
    <source>
        <dbReference type="Proteomes" id="UP000681414"/>
    </source>
</evidence>
<name>A0A942YI65_9BACI</name>
<accession>A0A942YI65</accession>
<dbReference type="InterPro" id="IPR010719">
    <property type="entry name" value="MnmM_MeTrfase"/>
</dbReference>
<keyword evidence="1" id="KW-0489">Methyltransferase</keyword>
<dbReference type="PANTHER" id="PTHR35276">
    <property type="entry name" value="S-ADENOSYL-L-METHIONINE-DEPENDENT METHYLTRANSFERASES SUPERFAMILY PROTEIN"/>
    <property type="match status" value="1"/>
</dbReference>
<dbReference type="Proteomes" id="UP000681414">
    <property type="component" value="Unassembled WGS sequence"/>
</dbReference>
<dbReference type="GO" id="GO:0008168">
    <property type="term" value="F:methyltransferase activity"/>
    <property type="evidence" value="ECO:0007669"/>
    <property type="project" value="UniProtKB-KW"/>
</dbReference>
<dbReference type="PANTHER" id="PTHR35276:SF1">
    <property type="entry name" value="TRNA (MNM(5)S(2)U34)-METHYLTRANSFERASE, CHLOROPLASTIC"/>
    <property type="match status" value="1"/>
</dbReference>
<keyword evidence="2" id="KW-1185">Reference proteome</keyword>
<dbReference type="RefSeq" id="WP_213124229.1">
    <property type="nucleotide sequence ID" value="NZ_JAGYPG010000001.1"/>
</dbReference>
<proteinExistence type="predicted"/>
<dbReference type="EMBL" id="JAGYPG010000001">
    <property type="protein sequence ID" value="MBS4195096.1"/>
    <property type="molecule type" value="Genomic_DNA"/>
</dbReference>
<reference evidence="1 2" key="1">
    <citation type="submission" date="2021-05" db="EMBL/GenBank/DDBJ databases">
        <title>Novel Bacillus species.</title>
        <authorList>
            <person name="Liu G."/>
        </authorList>
    </citation>
    <scope>NUCLEOTIDE SEQUENCE [LARGE SCALE GENOMIC DNA]</scope>
    <source>
        <strain evidence="2">FJAT-49780</strain>
    </source>
</reference>
<comment type="caution">
    <text evidence="1">The sequence shown here is derived from an EMBL/GenBank/DDBJ whole genome shotgun (WGS) entry which is preliminary data.</text>
</comment>